<dbReference type="InterPro" id="IPR006528">
    <property type="entry name" value="Phage_head_morphogenesis_dom"/>
</dbReference>
<comment type="caution">
    <text evidence="2">The sequence shown here is derived from an EMBL/GenBank/DDBJ whole genome shotgun (WGS) entry which is preliminary data.</text>
</comment>
<feature type="non-terminal residue" evidence="2">
    <location>
        <position position="1"/>
    </location>
</feature>
<gene>
    <name evidence="2" type="ORF">S01H1_76392</name>
</gene>
<organism evidence="2">
    <name type="scientific">marine sediment metagenome</name>
    <dbReference type="NCBI Taxonomy" id="412755"/>
    <lineage>
        <taxon>unclassified sequences</taxon>
        <taxon>metagenomes</taxon>
        <taxon>ecological metagenomes</taxon>
    </lineage>
</organism>
<sequence length="141" mass="15705">VHFKRLNKIFEESLLKGRSADSLIKQITDLGHSTKTRAKFIARDQTATISGKLNKKRSTNLGSVGYKWVTSRDRRVRGPGGIYPNADFNHRIRDKQYYLWTASSKKTIAPNGKPFKQPPQDGSPGVPIACRCTAIPVIPIG</sequence>
<dbReference type="AlphaFoldDB" id="X0Y8V1"/>
<name>X0Y8V1_9ZZZZ</name>
<dbReference type="EMBL" id="BARS01051260">
    <property type="protein sequence ID" value="GAG43732.1"/>
    <property type="molecule type" value="Genomic_DNA"/>
</dbReference>
<evidence type="ECO:0000313" key="2">
    <source>
        <dbReference type="EMBL" id="GAG43732.1"/>
    </source>
</evidence>
<proteinExistence type="predicted"/>
<feature type="domain" description="Phage head morphogenesis" evidence="1">
    <location>
        <begin position="8"/>
        <end position="77"/>
    </location>
</feature>
<dbReference type="Pfam" id="PF04233">
    <property type="entry name" value="Phage_Mu_F"/>
    <property type="match status" value="1"/>
</dbReference>
<evidence type="ECO:0000259" key="1">
    <source>
        <dbReference type="Pfam" id="PF04233"/>
    </source>
</evidence>
<accession>X0Y8V1</accession>
<reference evidence="2" key="1">
    <citation type="journal article" date="2014" name="Front. Microbiol.">
        <title>High frequency of phylogenetically diverse reductive dehalogenase-homologous genes in deep subseafloor sedimentary metagenomes.</title>
        <authorList>
            <person name="Kawai M."/>
            <person name="Futagami T."/>
            <person name="Toyoda A."/>
            <person name="Takaki Y."/>
            <person name="Nishi S."/>
            <person name="Hori S."/>
            <person name="Arai W."/>
            <person name="Tsubouchi T."/>
            <person name="Morono Y."/>
            <person name="Uchiyama I."/>
            <person name="Ito T."/>
            <person name="Fujiyama A."/>
            <person name="Inagaki F."/>
            <person name="Takami H."/>
        </authorList>
    </citation>
    <scope>NUCLEOTIDE SEQUENCE</scope>
    <source>
        <strain evidence="2">Expedition CK06-06</strain>
    </source>
</reference>
<protein>
    <recommendedName>
        <fullName evidence="1">Phage head morphogenesis domain-containing protein</fullName>
    </recommendedName>
</protein>